<dbReference type="CDD" id="cd16917">
    <property type="entry name" value="HATPase_UhpB-NarQ-NarX-like"/>
    <property type="match status" value="1"/>
</dbReference>
<organism evidence="6 7">
    <name type="scientific">Yeosuana aromativorans</name>
    <dbReference type="NCBI Taxonomy" id="288019"/>
    <lineage>
        <taxon>Bacteria</taxon>
        <taxon>Pseudomonadati</taxon>
        <taxon>Bacteroidota</taxon>
        <taxon>Flavobacteriia</taxon>
        <taxon>Flavobacteriales</taxon>
        <taxon>Flavobacteriaceae</taxon>
        <taxon>Yeosuana</taxon>
    </lineage>
</organism>
<dbReference type="GO" id="GO:0000160">
    <property type="term" value="P:phosphorelay signal transduction system"/>
    <property type="evidence" value="ECO:0007669"/>
    <property type="project" value="UniProtKB-KW"/>
</dbReference>
<dbReference type="PANTHER" id="PTHR24421">
    <property type="entry name" value="NITRATE/NITRITE SENSOR PROTEIN NARX-RELATED"/>
    <property type="match status" value="1"/>
</dbReference>
<dbReference type="SUPFAM" id="SSF55874">
    <property type="entry name" value="ATPase domain of HSP90 chaperone/DNA topoisomerase II/histidine kinase"/>
    <property type="match status" value="1"/>
</dbReference>
<dbReference type="RefSeq" id="WP_188650415.1">
    <property type="nucleotide sequence ID" value="NZ_BMNR01000002.1"/>
</dbReference>
<dbReference type="InterPro" id="IPR011990">
    <property type="entry name" value="TPR-like_helical_dom_sf"/>
</dbReference>
<reference evidence="6" key="1">
    <citation type="journal article" date="2014" name="Int. J. Syst. Evol. Microbiol.">
        <title>Complete genome sequence of Corynebacterium casei LMG S-19264T (=DSM 44701T), isolated from a smear-ripened cheese.</title>
        <authorList>
            <consortium name="US DOE Joint Genome Institute (JGI-PGF)"/>
            <person name="Walter F."/>
            <person name="Albersmeier A."/>
            <person name="Kalinowski J."/>
            <person name="Ruckert C."/>
        </authorList>
    </citation>
    <scope>NUCLEOTIDE SEQUENCE</scope>
    <source>
        <strain evidence="6">JCM 12862</strain>
    </source>
</reference>
<protein>
    <recommendedName>
        <fullName evidence="8">ATP-binding protein</fullName>
    </recommendedName>
</protein>
<keyword evidence="5" id="KW-1133">Transmembrane helix</keyword>
<dbReference type="SUPFAM" id="SSF48452">
    <property type="entry name" value="TPR-like"/>
    <property type="match status" value="2"/>
</dbReference>
<evidence type="ECO:0000256" key="5">
    <source>
        <dbReference type="SAM" id="Phobius"/>
    </source>
</evidence>
<dbReference type="AlphaFoldDB" id="A0A8J3BNM3"/>
<comment type="caution">
    <text evidence="6">The sequence shown here is derived from an EMBL/GenBank/DDBJ whole genome shotgun (WGS) entry which is preliminary data.</text>
</comment>
<evidence type="ECO:0008006" key="8">
    <source>
        <dbReference type="Google" id="ProtNLM"/>
    </source>
</evidence>
<dbReference type="PANTHER" id="PTHR24421:SF60">
    <property type="entry name" value="SENSOR HISTIDINE KINASE COMP"/>
    <property type="match status" value="1"/>
</dbReference>
<evidence type="ECO:0000313" key="6">
    <source>
        <dbReference type="EMBL" id="GGK16666.1"/>
    </source>
</evidence>
<accession>A0A8J3BNM3</accession>
<keyword evidence="7" id="KW-1185">Reference proteome</keyword>
<feature type="transmembrane region" description="Helical" evidence="5">
    <location>
        <begin position="337"/>
        <end position="357"/>
    </location>
</feature>
<keyword evidence="3" id="KW-0902">Two-component regulatory system</keyword>
<keyword evidence="5" id="KW-0812">Transmembrane</keyword>
<dbReference type="InterPro" id="IPR050482">
    <property type="entry name" value="Sensor_HK_TwoCompSys"/>
</dbReference>
<dbReference type="EMBL" id="BMNR01000002">
    <property type="protein sequence ID" value="GGK16666.1"/>
    <property type="molecule type" value="Genomic_DNA"/>
</dbReference>
<dbReference type="GO" id="GO:0016301">
    <property type="term" value="F:kinase activity"/>
    <property type="evidence" value="ECO:0007669"/>
    <property type="project" value="UniProtKB-KW"/>
</dbReference>
<name>A0A8J3BNM3_9FLAO</name>
<gene>
    <name evidence="6" type="ORF">GCM10007962_08690</name>
</gene>
<dbReference type="SMART" id="SM00028">
    <property type="entry name" value="TPR"/>
    <property type="match status" value="2"/>
</dbReference>
<keyword evidence="2" id="KW-0418">Kinase</keyword>
<evidence type="ECO:0000256" key="3">
    <source>
        <dbReference type="ARBA" id="ARBA00023012"/>
    </source>
</evidence>
<reference evidence="6" key="2">
    <citation type="submission" date="2020-09" db="EMBL/GenBank/DDBJ databases">
        <authorList>
            <person name="Sun Q."/>
            <person name="Ohkuma M."/>
        </authorList>
    </citation>
    <scope>NUCLEOTIDE SEQUENCE</scope>
    <source>
        <strain evidence="6">JCM 12862</strain>
    </source>
</reference>
<dbReference type="PROSITE" id="PS50005">
    <property type="entry name" value="TPR"/>
    <property type="match status" value="1"/>
</dbReference>
<dbReference type="Proteomes" id="UP000612329">
    <property type="component" value="Unassembled WGS sequence"/>
</dbReference>
<evidence type="ECO:0000256" key="1">
    <source>
        <dbReference type="ARBA" id="ARBA00022679"/>
    </source>
</evidence>
<keyword evidence="5" id="KW-0472">Membrane</keyword>
<evidence type="ECO:0000313" key="7">
    <source>
        <dbReference type="Proteomes" id="UP000612329"/>
    </source>
</evidence>
<evidence type="ECO:0000256" key="2">
    <source>
        <dbReference type="ARBA" id="ARBA00022777"/>
    </source>
</evidence>
<dbReference type="Gene3D" id="3.30.565.10">
    <property type="entry name" value="Histidine kinase-like ATPase, C-terminal domain"/>
    <property type="match status" value="1"/>
</dbReference>
<keyword evidence="1" id="KW-0808">Transferase</keyword>
<feature type="repeat" description="TPR" evidence="4">
    <location>
        <begin position="116"/>
        <end position="149"/>
    </location>
</feature>
<dbReference type="Pfam" id="PF13181">
    <property type="entry name" value="TPR_8"/>
    <property type="match status" value="2"/>
</dbReference>
<dbReference type="Gene3D" id="1.25.40.10">
    <property type="entry name" value="Tetratricopeptide repeat domain"/>
    <property type="match status" value="2"/>
</dbReference>
<sequence length="551" mass="64425">MKIALISFLFFIVKTDFCYANINRSYQVKDSLSYYYQVANNPKNSSNLSDAFRFFNLKKKESLKANDTLSIIYFLRQIAIIQYKLGDYHGSEVSVVETLKYLSKDKESPSINEHKVGLYNQLGRIYMELSDYETAIKNFDTALSFTDNESEINIINNNKALIYISQNKYELAEEEFLKVYRNSFNKNDIRQTSRAIDNLGFIESKLNRPKALENMLLALQIRKTNNDYEGMYASYKHLMEYYKDRDDFKSSKYYGDKSYNIAKSINSASFLQDALSRLVDIGDSTHFLEYKKITDSIFKARQVQENKYAKIKYDYTEKEHKLQIAELEREKQKNLKLFYLSLGGLITLAFIFTMIFLKSKHKKDKIQQVYNTEVRISKKVHDEVANDVYNIMTKLEQNKKVANDVLDDLEGIYNKTRDISKENNIIDIHEDYGNHLKDLLLSYKSDKVNIITRDIDKINWNQLHETKKFALYRVLQELMTNMRKHSKATLVVLKFNQENRKISVSYKDNGIGCNLVKNNGLHNTENRMESVKGTITFDSKANEGFSAHIIV</sequence>
<dbReference type="InterPro" id="IPR036890">
    <property type="entry name" value="HATPase_C_sf"/>
</dbReference>
<dbReference type="InterPro" id="IPR019734">
    <property type="entry name" value="TPR_rpt"/>
</dbReference>
<evidence type="ECO:0000256" key="4">
    <source>
        <dbReference type="PROSITE-ProRule" id="PRU00339"/>
    </source>
</evidence>
<proteinExistence type="predicted"/>
<keyword evidence="4" id="KW-0802">TPR repeat</keyword>